<evidence type="ECO:0000256" key="1">
    <source>
        <dbReference type="SAM" id="Phobius"/>
    </source>
</evidence>
<feature type="transmembrane region" description="Helical" evidence="1">
    <location>
        <begin position="12"/>
        <end position="34"/>
    </location>
</feature>
<reference evidence="2 3" key="1">
    <citation type="journal article" date="2015" name="Stand. Genomic Sci.">
        <title>Genomic Encyclopedia of Bacterial and Archaeal Type Strains, Phase III: the genomes of soil and plant-associated and newly described type strains.</title>
        <authorList>
            <person name="Whitman W.B."/>
            <person name="Woyke T."/>
            <person name="Klenk H.P."/>
            <person name="Zhou Y."/>
            <person name="Lilburn T.G."/>
            <person name="Beck B.J."/>
            <person name="De Vos P."/>
            <person name="Vandamme P."/>
            <person name="Eisen J.A."/>
            <person name="Garrity G."/>
            <person name="Hugenholtz P."/>
            <person name="Kyrpides N.C."/>
        </authorList>
    </citation>
    <scope>NUCLEOTIDE SEQUENCE [LARGE SCALE GENOMIC DNA]</scope>
    <source>
        <strain evidence="2 3">VKM Ac-2540</strain>
    </source>
</reference>
<comment type="caution">
    <text evidence="2">The sequence shown here is derived from an EMBL/GenBank/DDBJ whole genome shotgun (WGS) entry which is preliminary data.</text>
</comment>
<sequence length="256" mass="27863">MGPYLAAVRNYWSLLPAVVVAVVLILVYAIPTLINPQWTSSIMALFRTAPIPADATPEEARRAAGVLGPQQLRSRRMLAIALVVGALILVGFNISFNREAVGCYKAAKAFGATDGPDTKDPCVDMVFGTFLGDGKGPSSEKTPQPVQYYQLIKGKKPHYLKWIQNAPKYDEYDMVIGTGLSCAGDLRVEEQDDKVLVFVDVDTPCPPDSNASLTPFKLKKPLGDRKMVTVGDKPMTEINPDMDSWFTVLKKLATGG</sequence>
<gene>
    <name evidence="2" type="ORF">EV645_3514</name>
</gene>
<proteinExistence type="predicted"/>
<dbReference type="Proteomes" id="UP000292027">
    <property type="component" value="Unassembled WGS sequence"/>
</dbReference>
<keyword evidence="1" id="KW-0812">Transmembrane</keyword>
<keyword evidence="1" id="KW-0472">Membrane</keyword>
<dbReference type="AlphaFoldDB" id="A0A4Q7WZG1"/>
<protein>
    <submittedName>
        <fullName evidence="2">Uncharacterized protein</fullName>
    </submittedName>
</protein>
<dbReference type="EMBL" id="SHKR01000012">
    <property type="protein sequence ID" value="RZU15972.1"/>
    <property type="molecule type" value="Genomic_DNA"/>
</dbReference>
<keyword evidence="3" id="KW-1185">Reference proteome</keyword>
<evidence type="ECO:0000313" key="2">
    <source>
        <dbReference type="EMBL" id="RZU15972.1"/>
    </source>
</evidence>
<name>A0A4Q7WZG1_9ACTN</name>
<evidence type="ECO:0000313" key="3">
    <source>
        <dbReference type="Proteomes" id="UP000292027"/>
    </source>
</evidence>
<feature type="transmembrane region" description="Helical" evidence="1">
    <location>
        <begin position="77"/>
        <end position="96"/>
    </location>
</feature>
<accession>A0A4Q7WZG1</accession>
<keyword evidence="1" id="KW-1133">Transmembrane helix</keyword>
<organism evidence="2 3">
    <name type="scientific">Kribbella rubisoli</name>
    <dbReference type="NCBI Taxonomy" id="3075929"/>
    <lineage>
        <taxon>Bacteria</taxon>
        <taxon>Bacillati</taxon>
        <taxon>Actinomycetota</taxon>
        <taxon>Actinomycetes</taxon>
        <taxon>Propionibacteriales</taxon>
        <taxon>Kribbellaceae</taxon>
        <taxon>Kribbella</taxon>
    </lineage>
</organism>
<dbReference type="OrthoDB" id="3813755at2"/>